<dbReference type="PROSITE" id="PS00624">
    <property type="entry name" value="GMC_OXRED_2"/>
    <property type="match status" value="1"/>
</dbReference>
<dbReference type="GO" id="GO:0016614">
    <property type="term" value="F:oxidoreductase activity, acting on CH-OH group of donors"/>
    <property type="evidence" value="ECO:0007669"/>
    <property type="project" value="InterPro"/>
</dbReference>
<keyword evidence="3" id="KW-0274">FAD</keyword>
<dbReference type="EMBL" id="KV875102">
    <property type="protein sequence ID" value="OIW25444.1"/>
    <property type="molecule type" value="Genomic_DNA"/>
</dbReference>
<dbReference type="InterPro" id="IPR000172">
    <property type="entry name" value="GMC_OxRdtase_N"/>
</dbReference>
<feature type="active site" description="Proton donor" evidence="2">
    <location>
        <position position="586"/>
    </location>
</feature>
<keyword evidence="6" id="KW-1185">Reference proteome</keyword>
<dbReference type="InParanoid" id="A0A1J7J8F0"/>
<dbReference type="Gene3D" id="3.50.50.60">
    <property type="entry name" value="FAD/NAD(P)-binding domain"/>
    <property type="match status" value="2"/>
</dbReference>
<comment type="cofactor">
    <cofactor evidence="3">
        <name>FAD</name>
        <dbReference type="ChEBI" id="CHEBI:57692"/>
    </cofactor>
</comment>
<dbReference type="InterPro" id="IPR012132">
    <property type="entry name" value="GMC_OxRdtase"/>
</dbReference>
<dbReference type="Pfam" id="PF00732">
    <property type="entry name" value="GMC_oxred_N"/>
    <property type="match status" value="1"/>
</dbReference>
<protein>
    <submittedName>
        <fullName evidence="5">Alcohol oxidase</fullName>
    </submittedName>
</protein>
<reference evidence="5 6" key="1">
    <citation type="submission" date="2016-10" db="EMBL/GenBank/DDBJ databases">
        <title>Draft genome sequence of Coniochaeta ligniaria NRRL30616, a lignocellulolytic fungus for bioabatement of inhibitors in plant biomass hydrolysates.</title>
        <authorList>
            <consortium name="DOE Joint Genome Institute"/>
            <person name="Jimenez D.J."/>
            <person name="Hector R.E."/>
            <person name="Riley R."/>
            <person name="Sun H."/>
            <person name="Grigoriev I.V."/>
            <person name="Van Elsas J.D."/>
            <person name="Nichols N.N."/>
        </authorList>
    </citation>
    <scope>NUCLEOTIDE SEQUENCE [LARGE SCALE GENOMIC DNA]</scope>
    <source>
        <strain evidence="5 6">NRRL 30616</strain>
    </source>
</reference>
<dbReference type="InterPro" id="IPR036188">
    <property type="entry name" value="FAD/NAD-bd_sf"/>
</dbReference>
<dbReference type="InterPro" id="IPR007867">
    <property type="entry name" value="GMC_OxRtase_C"/>
</dbReference>
<proteinExistence type="inferred from homology"/>
<dbReference type="Gene3D" id="3.30.410.40">
    <property type="match status" value="1"/>
</dbReference>
<dbReference type="Proteomes" id="UP000182658">
    <property type="component" value="Unassembled WGS sequence"/>
</dbReference>
<gene>
    <name evidence="5" type="ORF">CONLIGDRAFT_657029</name>
</gene>
<accession>A0A1J7J8F0</accession>
<dbReference type="SUPFAM" id="SSF54373">
    <property type="entry name" value="FAD-linked reductases, C-terminal domain"/>
    <property type="match status" value="1"/>
</dbReference>
<dbReference type="PIRSF" id="PIRSF000137">
    <property type="entry name" value="Alcohol_oxidase"/>
    <property type="match status" value="1"/>
</dbReference>
<evidence type="ECO:0000256" key="2">
    <source>
        <dbReference type="PIRSR" id="PIRSR000137-1"/>
    </source>
</evidence>
<dbReference type="PANTHER" id="PTHR11552:SF219">
    <property type="entry name" value="GLUCOSE-METHANOL-CHOLINE OXIDOREDUCTASE N-TERMINAL DOMAIN-CONTAINING PROTEIN"/>
    <property type="match status" value="1"/>
</dbReference>
<sequence>MWPFSSSYPESRPEDVDGRTFDYIVVGGKHLRSSVMARPSRLSEDPTVSVLVLEKGRVKDSWYNRIPLLGQNYDFPWMQAVSRLSEPITELSGRRMRLWAAEAVGGTTRINAMLFTRGAPGGYNEWAQSFGLDDWGWDKVEPFFKKSENAVGHPDAAHRGHSGPIENRQPGPWLSSIPYYEKAATAVGLPVERDLNDPKASAQGFFYLDQTIDAKSRRVSADRAWLNADIAIERKDRLSVCTGVVASRLEIDPRGKRVTGVHVRHARRSSADKEYFAKARREVIICSGTVCTPQLLMLSGIGPRDQIEPRGIPLVHELPAVGRNLTDHHAIPIMHELPLKDTLHQIETLWGILWHLFLYIFFGKGLLADSTTPASMFARTSAIDAQSMTVQTAAHGYSTMDAAEPRNIPDIELMLIPLRAVREMSPGLSLSSIYPTLVQPFSRGSIELASADPRQHPRIHYQVLSDKRDVAAARKAARFTMRIAEEFVKAGYPHPAPLTFAPGMDLDYLDSLFAERDLELGSPAAVLPDRKPALGVPGIGESKKPSPQDAAAAKKQQDAVAKMDWRTVTDDEIDEYVRRVYVTSLHFSSTCRMSLGPEDGVVDQRLRVHGMRNLRIADASVFPKIPSAHTMAPTVMVAERCADFLKSEWEERKEK</sequence>
<evidence type="ECO:0000256" key="3">
    <source>
        <dbReference type="PIRSR" id="PIRSR000137-2"/>
    </source>
</evidence>
<evidence type="ECO:0000259" key="4">
    <source>
        <dbReference type="PROSITE" id="PS00624"/>
    </source>
</evidence>
<dbReference type="SUPFAM" id="SSF51905">
    <property type="entry name" value="FAD/NAD(P)-binding domain"/>
    <property type="match status" value="1"/>
</dbReference>
<evidence type="ECO:0000313" key="5">
    <source>
        <dbReference type="EMBL" id="OIW25444.1"/>
    </source>
</evidence>
<dbReference type="Gene3D" id="3.30.560.10">
    <property type="entry name" value="Glucose Oxidase, domain 3"/>
    <property type="match status" value="1"/>
</dbReference>
<evidence type="ECO:0000313" key="6">
    <source>
        <dbReference type="Proteomes" id="UP000182658"/>
    </source>
</evidence>
<dbReference type="STRING" id="1408157.A0A1J7J8F0"/>
<comment type="similarity">
    <text evidence="1">Belongs to the GMC oxidoreductase family.</text>
</comment>
<dbReference type="PANTHER" id="PTHR11552">
    <property type="entry name" value="GLUCOSE-METHANOL-CHOLINE GMC OXIDOREDUCTASE"/>
    <property type="match status" value="1"/>
</dbReference>
<dbReference type="Pfam" id="PF05199">
    <property type="entry name" value="GMC_oxred_C"/>
    <property type="match status" value="1"/>
</dbReference>
<evidence type="ECO:0000256" key="1">
    <source>
        <dbReference type="ARBA" id="ARBA00010790"/>
    </source>
</evidence>
<organism evidence="5 6">
    <name type="scientific">Coniochaeta ligniaria NRRL 30616</name>
    <dbReference type="NCBI Taxonomy" id="1408157"/>
    <lineage>
        <taxon>Eukaryota</taxon>
        <taxon>Fungi</taxon>
        <taxon>Dikarya</taxon>
        <taxon>Ascomycota</taxon>
        <taxon>Pezizomycotina</taxon>
        <taxon>Sordariomycetes</taxon>
        <taxon>Sordariomycetidae</taxon>
        <taxon>Coniochaetales</taxon>
        <taxon>Coniochaetaceae</taxon>
        <taxon>Coniochaeta</taxon>
    </lineage>
</organism>
<feature type="active site" description="Proton acceptor" evidence="2">
    <location>
        <position position="629"/>
    </location>
</feature>
<dbReference type="OrthoDB" id="269227at2759"/>
<name>A0A1J7J8F0_9PEZI</name>
<dbReference type="AlphaFoldDB" id="A0A1J7J8F0"/>
<feature type="binding site" evidence="3">
    <location>
        <position position="107"/>
    </location>
    <ligand>
        <name>FAD</name>
        <dbReference type="ChEBI" id="CHEBI:57692"/>
    </ligand>
</feature>
<feature type="domain" description="Glucose-methanol-choline oxidoreductase N-terminal" evidence="4">
    <location>
        <begin position="288"/>
        <end position="302"/>
    </location>
</feature>
<keyword evidence="3" id="KW-0285">Flavoprotein</keyword>
<dbReference type="GO" id="GO:0050660">
    <property type="term" value="F:flavin adenine dinucleotide binding"/>
    <property type="evidence" value="ECO:0007669"/>
    <property type="project" value="InterPro"/>
</dbReference>